<proteinExistence type="predicted"/>
<evidence type="ECO:0000259" key="1">
    <source>
        <dbReference type="PROSITE" id="PS51725"/>
    </source>
</evidence>
<sequence length="95" mass="10790">MVRAVLTMLVREGCESLFEDIWFTALKEAEPPGSLGQTLMSDPEERRRYVITGDWESRDALRAFESSPERRAMSAAFEPIREAASKQVLDIIART</sequence>
<name>A0ABR7LUM1_9ACTN</name>
<keyword evidence="3" id="KW-1185">Reference proteome</keyword>
<comment type="caution">
    <text evidence="2">The sequence shown here is derived from an EMBL/GenBank/DDBJ whole genome shotgun (WGS) entry which is preliminary data.</text>
</comment>
<dbReference type="SUPFAM" id="SSF54909">
    <property type="entry name" value="Dimeric alpha+beta barrel"/>
    <property type="match status" value="1"/>
</dbReference>
<dbReference type="Gene3D" id="3.30.70.100">
    <property type="match status" value="1"/>
</dbReference>
<dbReference type="Pfam" id="PF03992">
    <property type="entry name" value="ABM"/>
    <property type="match status" value="1"/>
</dbReference>
<accession>A0ABR7LUM1</accession>
<keyword evidence="2" id="KW-0503">Monooxygenase</keyword>
<gene>
    <name evidence="2" type="ORF">HKK74_23185</name>
</gene>
<dbReference type="Proteomes" id="UP000805614">
    <property type="component" value="Unassembled WGS sequence"/>
</dbReference>
<dbReference type="RefSeq" id="WP_187245383.1">
    <property type="nucleotide sequence ID" value="NZ_BAAAOK010000015.1"/>
</dbReference>
<keyword evidence="2" id="KW-0560">Oxidoreductase</keyword>
<dbReference type="InterPro" id="IPR007138">
    <property type="entry name" value="ABM_dom"/>
</dbReference>
<feature type="domain" description="ABM" evidence="1">
    <location>
        <begin position="2"/>
        <end position="92"/>
    </location>
</feature>
<dbReference type="GO" id="GO:0004497">
    <property type="term" value="F:monooxygenase activity"/>
    <property type="evidence" value="ECO:0007669"/>
    <property type="project" value="UniProtKB-KW"/>
</dbReference>
<dbReference type="InterPro" id="IPR011008">
    <property type="entry name" value="Dimeric_a/b-barrel"/>
</dbReference>
<evidence type="ECO:0000313" key="2">
    <source>
        <dbReference type="EMBL" id="MBC6468378.1"/>
    </source>
</evidence>
<reference evidence="2 3" key="1">
    <citation type="submission" date="2020-06" db="EMBL/GenBank/DDBJ databases">
        <title>Actinomadura xiongansis sp. nov., isolated from soil of Baiyangdian.</title>
        <authorList>
            <person name="Zhang X."/>
        </authorList>
    </citation>
    <scope>NUCLEOTIDE SEQUENCE [LARGE SCALE GENOMIC DNA]</scope>
    <source>
        <strain evidence="2 3">HBUM206468</strain>
    </source>
</reference>
<dbReference type="EMBL" id="JABVEC010000018">
    <property type="protein sequence ID" value="MBC6468378.1"/>
    <property type="molecule type" value="Genomic_DNA"/>
</dbReference>
<evidence type="ECO:0000313" key="3">
    <source>
        <dbReference type="Proteomes" id="UP000805614"/>
    </source>
</evidence>
<protein>
    <submittedName>
        <fullName evidence="2">Antibiotic biosynthesis monooxygenase</fullName>
    </submittedName>
</protein>
<dbReference type="PROSITE" id="PS51725">
    <property type="entry name" value="ABM"/>
    <property type="match status" value="1"/>
</dbReference>
<organism evidence="2 3">
    <name type="scientific">Actinomadura alba</name>
    <dbReference type="NCBI Taxonomy" id="406431"/>
    <lineage>
        <taxon>Bacteria</taxon>
        <taxon>Bacillati</taxon>
        <taxon>Actinomycetota</taxon>
        <taxon>Actinomycetes</taxon>
        <taxon>Streptosporangiales</taxon>
        <taxon>Thermomonosporaceae</taxon>
        <taxon>Actinomadura</taxon>
    </lineage>
</organism>